<dbReference type="AlphaFoldDB" id="A0A392P101"/>
<accession>A0A392P101</accession>
<evidence type="ECO:0008006" key="3">
    <source>
        <dbReference type="Google" id="ProtNLM"/>
    </source>
</evidence>
<evidence type="ECO:0000313" key="2">
    <source>
        <dbReference type="Proteomes" id="UP000265520"/>
    </source>
</evidence>
<dbReference type="EMBL" id="LXQA010055547">
    <property type="protein sequence ID" value="MCI04485.1"/>
    <property type="molecule type" value="Genomic_DNA"/>
</dbReference>
<proteinExistence type="predicted"/>
<protein>
    <recommendedName>
        <fullName evidence="3">RNase H type-1 domain-containing protein</fullName>
    </recommendedName>
</protein>
<organism evidence="1 2">
    <name type="scientific">Trifolium medium</name>
    <dbReference type="NCBI Taxonomy" id="97028"/>
    <lineage>
        <taxon>Eukaryota</taxon>
        <taxon>Viridiplantae</taxon>
        <taxon>Streptophyta</taxon>
        <taxon>Embryophyta</taxon>
        <taxon>Tracheophyta</taxon>
        <taxon>Spermatophyta</taxon>
        <taxon>Magnoliopsida</taxon>
        <taxon>eudicotyledons</taxon>
        <taxon>Gunneridae</taxon>
        <taxon>Pentapetalae</taxon>
        <taxon>rosids</taxon>
        <taxon>fabids</taxon>
        <taxon>Fabales</taxon>
        <taxon>Fabaceae</taxon>
        <taxon>Papilionoideae</taxon>
        <taxon>50 kb inversion clade</taxon>
        <taxon>NPAAA clade</taxon>
        <taxon>Hologalegina</taxon>
        <taxon>IRL clade</taxon>
        <taxon>Trifolieae</taxon>
        <taxon>Trifolium</taxon>
    </lineage>
</organism>
<name>A0A392P101_9FABA</name>
<keyword evidence="2" id="KW-1185">Reference proteome</keyword>
<dbReference type="Proteomes" id="UP000265520">
    <property type="component" value="Unassembled WGS sequence"/>
</dbReference>
<comment type="caution">
    <text evidence="1">The sequence shown here is derived from an EMBL/GenBank/DDBJ whole genome shotgun (WGS) entry which is preliminary data.</text>
</comment>
<gene>
    <name evidence="1" type="ORF">A2U01_0025532</name>
</gene>
<sequence>MRTVQLVAVSLETNQVLEDWGSNSCLGWDKGCRKIALETDSIVAVTLILKGCPEFHPCASMVNLINSLRMIEWQVYHSRTEAGKNCYNGGFLK</sequence>
<reference evidence="1 2" key="1">
    <citation type="journal article" date="2018" name="Front. Plant Sci.">
        <title>Red Clover (Trifolium pratense) and Zigzag Clover (T. medium) - A Picture of Genomic Similarities and Differences.</title>
        <authorList>
            <person name="Dluhosova J."/>
            <person name="Istvanek J."/>
            <person name="Nedelnik J."/>
            <person name="Repkova J."/>
        </authorList>
    </citation>
    <scope>NUCLEOTIDE SEQUENCE [LARGE SCALE GENOMIC DNA]</scope>
    <source>
        <strain evidence="2">cv. 10/8</strain>
        <tissue evidence="1">Leaf</tissue>
    </source>
</reference>
<evidence type="ECO:0000313" key="1">
    <source>
        <dbReference type="EMBL" id="MCI04485.1"/>
    </source>
</evidence>